<feature type="transmembrane region" description="Helical" evidence="3">
    <location>
        <begin position="126"/>
        <end position="145"/>
    </location>
</feature>
<reference evidence="6" key="1">
    <citation type="submission" date="2016-10" db="EMBL/GenBank/DDBJ databases">
        <authorList>
            <person name="Varghese N."/>
            <person name="Submissions S."/>
        </authorList>
    </citation>
    <scope>NUCLEOTIDE SEQUENCE [LARGE SCALE GENOMIC DNA]</scope>
    <source>
        <strain evidence="6">CGMCC 1.6474</strain>
    </source>
</reference>
<evidence type="ECO:0000313" key="5">
    <source>
        <dbReference type="EMBL" id="SFK46674.1"/>
    </source>
</evidence>
<dbReference type="SMART" id="SM00267">
    <property type="entry name" value="GGDEF"/>
    <property type="match status" value="1"/>
</dbReference>
<dbReference type="InterPro" id="IPR000160">
    <property type="entry name" value="GGDEF_dom"/>
</dbReference>
<dbReference type="EMBL" id="FOSV01000002">
    <property type="protein sequence ID" value="SFK46674.1"/>
    <property type="molecule type" value="Genomic_DNA"/>
</dbReference>
<dbReference type="PANTHER" id="PTHR45138">
    <property type="entry name" value="REGULATORY COMPONENTS OF SENSORY TRANSDUCTION SYSTEM"/>
    <property type="match status" value="1"/>
</dbReference>
<dbReference type="STRING" id="414703.SAMN04488125_10259"/>
<dbReference type="InterPro" id="IPR043128">
    <property type="entry name" value="Rev_trsase/Diguanyl_cyclase"/>
</dbReference>
<evidence type="ECO:0000256" key="1">
    <source>
        <dbReference type="ARBA" id="ARBA00012528"/>
    </source>
</evidence>
<dbReference type="Gene3D" id="3.30.70.270">
    <property type="match status" value="1"/>
</dbReference>
<dbReference type="NCBIfam" id="TIGR00254">
    <property type="entry name" value="GGDEF"/>
    <property type="match status" value="1"/>
</dbReference>
<keyword evidence="3" id="KW-0472">Membrane</keyword>
<evidence type="ECO:0000256" key="3">
    <source>
        <dbReference type="SAM" id="Phobius"/>
    </source>
</evidence>
<dbReference type="PANTHER" id="PTHR45138:SF9">
    <property type="entry name" value="DIGUANYLATE CYCLASE DGCM-RELATED"/>
    <property type="match status" value="1"/>
</dbReference>
<feature type="transmembrane region" description="Helical" evidence="3">
    <location>
        <begin position="47"/>
        <end position="65"/>
    </location>
</feature>
<gene>
    <name evidence="5" type="ORF">SAMN04488125_10259</name>
</gene>
<dbReference type="Pfam" id="PF00990">
    <property type="entry name" value="GGDEF"/>
    <property type="match status" value="1"/>
</dbReference>
<dbReference type="RefSeq" id="WP_091941857.1">
    <property type="nucleotide sequence ID" value="NZ_FOSV01000002.1"/>
</dbReference>
<dbReference type="AlphaFoldDB" id="A0A1I3ZR82"/>
<dbReference type="InterPro" id="IPR050469">
    <property type="entry name" value="Diguanylate_Cyclase"/>
</dbReference>
<keyword evidence="3" id="KW-1133">Transmembrane helix</keyword>
<dbReference type="InterPro" id="IPR029787">
    <property type="entry name" value="Nucleotide_cyclase"/>
</dbReference>
<dbReference type="GO" id="GO:1902201">
    <property type="term" value="P:negative regulation of bacterial-type flagellum-dependent cell motility"/>
    <property type="evidence" value="ECO:0007669"/>
    <property type="project" value="TreeGrafter"/>
</dbReference>
<dbReference type="GO" id="GO:0052621">
    <property type="term" value="F:diguanylate cyclase activity"/>
    <property type="evidence" value="ECO:0007669"/>
    <property type="project" value="UniProtKB-EC"/>
</dbReference>
<protein>
    <recommendedName>
        <fullName evidence="1">diguanylate cyclase</fullName>
        <ecNumber evidence="1">2.7.7.65</ecNumber>
    </recommendedName>
</protein>
<keyword evidence="3" id="KW-0812">Transmembrane</keyword>
<feature type="domain" description="GGDEF" evidence="4">
    <location>
        <begin position="257"/>
        <end position="396"/>
    </location>
</feature>
<dbReference type="PROSITE" id="PS50887">
    <property type="entry name" value="GGDEF"/>
    <property type="match status" value="1"/>
</dbReference>
<dbReference type="CDD" id="cd01949">
    <property type="entry name" value="GGDEF"/>
    <property type="match status" value="1"/>
</dbReference>
<organism evidence="5 6">
    <name type="scientific">Methylorubrum salsuginis</name>
    <dbReference type="NCBI Taxonomy" id="414703"/>
    <lineage>
        <taxon>Bacteria</taxon>
        <taxon>Pseudomonadati</taxon>
        <taxon>Pseudomonadota</taxon>
        <taxon>Alphaproteobacteria</taxon>
        <taxon>Hyphomicrobiales</taxon>
        <taxon>Methylobacteriaceae</taxon>
        <taxon>Methylorubrum</taxon>
    </lineage>
</organism>
<dbReference type="Proteomes" id="UP000198804">
    <property type="component" value="Unassembled WGS sequence"/>
</dbReference>
<name>A0A1I3ZR82_9HYPH</name>
<dbReference type="GO" id="GO:0005886">
    <property type="term" value="C:plasma membrane"/>
    <property type="evidence" value="ECO:0007669"/>
    <property type="project" value="TreeGrafter"/>
</dbReference>
<dbReference type="GO" id="GO:0043709">
    <property type="term" value="P:cell adhesion involved in single-species biofilm formation"/>
    <property type="evidence" value="ECO:0007669"/>
    <property type="project" value="TreeGrafter"/>
</dbReference>
<feature type="transmembrane region" description="Helical" evidence="3">
    <location>
        <begin position="104"/>
        <end position="120"/>
    </location>
</feature>
<dbReference type="OrthoDB" id="9812260at2"/>
<accession>A0A1I3ZR82</accession>
<evidence type="ECO:0000256" key="2">
    <source>
        <dbReference type="ARBA" id="ARBA00034247"/>
    </source>
</evidence>
<evidence type="ECO:0000259" key="4">
    <source>
        <dbReference type="PROSITE" id="PS50887"/>
    </source>
</evidence>
<evidence type="ECO:0000313" key="6">
    <source>
        <dbReference type="Proteomes" id="UP000198804"/>
    </source>
</evidence>
<feature type="transmembrane region" description="Helical" evidence="3">
    <location>
        <begin position="71"/>
        <end position="92"/>
    </location>
</feature>
<feature type="transmembrane region" description="Helical" evidence="3">
    <location>
        <begin position="175"/>
        <end position="195"/>
    </location>
</feature>
<keyword evidence="6" id="KW-1185">Reference proteome</keyword>
<feature type="transmembrane region" description="Helical" evidence="3">
    <location>
        <begin position="152"/>
        <end position="169"/>
    </location>
</feature>
<dbReference type="EC" id="2.7.7.65" evidence="1"/>
<proteinExistence type="predicted"/>
<dbReference type="SUPFAM" id="SSF55073">
    <property type="entry name" value="Nucleotide cyclase"/>
    <property type="match status" value="1"/>
</dbReference>
<comment type="catalytic activity">
    <reaction evidence="2">
        <text>2 GTP = 3',3'-c-di-GMP + 2 diphosphate</text>
        <dbReference type="Rhea" id="RHEA:24898"/>
        <dbReference type="ChEBI" id="CHEBI:33019"/>
        <dbReference type="ChEBI" id="CHEBI:37565"/>
        <dbReference type="ChEBI" id="CHEBI:58805"/>
        <dbReference type="EC" id="2.7.7.65"/>
    </reaction>
</comment>
<sequence>MPALAIQRFYDLGGKPALDRWLRLAAPIRDLYDAEHGARRTAELRSAILVGIALYNVFNFTSIVLLPDILWLSVALRVGLVTPVSLGLAWLIGRTPPLGTERSVLVGILNAYLIPVSLFWMTHDPFGLFTFGELSLTIVFANMLLALRFQHAVAFTGSALGVTLLALGTKADLPPALQAAFAVQITTACIFSLYANYVMERRRCGDYLATLDAGLRAKSADASRREFENLSHTDALTGLPNRRHLAERLDAWLARPGPMALMMIDIDYFKLYNDALGHPAGDDCLRRIAETFADFARHNDAFCARFGGEEFTFLIRDDASELALARCARQLGKAVEALAIVHPARADGISVATISIGAARRPEGTVIPAADLIAEADRALYAAKRRGRNRFMLGEDRAEPATEA</sequence>